<evidence type="ECO:0000313" key="2">
    <source>
        <dbReference type="EMBL" id="KAK2906498.1"/>
    </source>
</evidence>
<evidence type="ECO:0000313" key="3">
    <source>
        <dbReference type="Proteomes" id="UP001187343"/>
    </source>
</evidence>
<proteinExistence type="predicted"/>
<feature type="region of interest" description="Disordered" evidence="1">
    <location>
        <begin position="1"/>
        <end position="24"/>
    </location>
</feature>
<dbReference type="EMBL" id="JAUYZG010000005">
    <property type="protein sequence ID" value="KAK2906498.1"/>
    <property type="molecule type" value="Genomic_DNA"/>
</dbReference>
<comment type="caution">
    <text evidence="2">The sequence shown here is derived from an EMBL/GenBank/DDBJ whole genome shotgun (WGS) entry which is preliminary data.</text>
</comment>
<keyword evidence="3" id="KW-1185">Reference proteome</keyword>
<dbReference type="AlphaFoldDB" id="A0AA88Q618"/>
<organism evidence="2 3">
    <name type="scientific">Cirrhinus molitorella</name>
    <name type="common">mud carp</name>
    <dbReference type="NCBI Taxonomy" id="172907"/>
    <lineage>
        <taxon>Eukaryota</taxon>
        <taxon>Metazoa</taxon>
        <taxon>Chordata</taxon>
        <taxon>Craniata</taxon>
        <taxon>Vertebrata</taxon>
        <taxon>Euteleostomi</taxon>
        <taxon>Actinopterygii</taxon>
        <taxon>Neopterygii</taxon>
        <taxon>Teleostei</taxon>
        <taxon>Ostariophysi</taxon>
        <taxon>Cypriniformes</taxon>
        <taxon>Cyprinidae</taxon>
        <taxon>Labeoninae</taxon>
        <taxon>Labeonini</taxon>
        <taxon>Cirrhinus</taxon>
    </lineage>
</organism>
<accession>A0AA88Q618</accession>
<gene>
    <name evidence="2" type="ORF">Q8A67_005483</name>
</gene>
<dbReference type="Proteomes" id="UP001187343">
    <property type="component" value="Unassembled WGS sequence"/>
</dbReference>
<sequence length="93" mass="10537">MRDRLRCATDRRLDQSERGRHAIDRSSANQRAVMPALGDGFKVTDLSRRCKHARKHTVRTPVPEPPGSVAAADSACLLAERLLFFFLLHHEVF</sequence>
<name>A0AA88Q618_9TELE</name>
<protein>
    <submittedName>
        <fullName evidence="2">Uncharacterized protein</fullName>
    </submittedName>
</protein>
<reference evidence="2" key="1">
    <citation type="submission" date="2023-08" db="EMBL/GenBank/DDBJ databases">
        <title>Chromosome-level Genome Assembly of mud carp (Cirrhinus molitorella).</title>
        <authorList>
            <person name="Liu H."/>
        </authorList>
    </citation>
    <scope>NUCLEOTIDE SEQUENCE</scope>
    <source>
        <strain evidence="2">Prfri</strain>
        <tissue evidence="2">Muscle</tissue>
    </source>
</reference>
<evidence type="ECO:0000256" key="1">
    <source>
        <dbReference type="SAM" id="MobiDB-lite"/>
    </source>
</evidence>